<evidence type="ECO:0000256" key="3">
    <source>
        <dbReference type="ARBA" id="ARBA00022801"/>
    </source>
</evidence>
<dbReference type="Gene3D" id="3.40.50.300">
    <property type="entry name" value="P-loop containing nucleotide triphosphate hydrolases"/>
    <property type="match status" value="2"/>
</dbReference>
<dbReference type="PROSITE" id="PS51192">
    <property type="entry name" value="HELICASE_ATP_BIND_1"/>
    <property type="match status" value="1"/>
</dbReference>
<dbReference type="Proteomes" id="UP001439008">
    <property type="component" value="Unassembled WGS sequence"/>
</dbReference>
<dbReference type="InterPro" id="IPR001650">
    <property type="entry name" value="Helicase_C-like"/>
</dbReference>
<keyword evidence="8" id="KW-1185">Reference proteome</keyword>
<evidence type="ECO:0000256" key="5">
    <source>
        <dbReference type="ARBA" id="ARBA00022840"/>
    </source>
</evidence>
<sequence>TSFEKQASKLRAGAEILIGTPGRLADCLDRKYVVFNQCNYVVLDEADRMIDLGFEAQVVEIFDRMPSSNLQPENTELIDSEKVYRQTTMFSATMPPMIEKLAGKYLRNPVFVAIGDRFGNAAANVRQNVIFASESEKRKLCQEILERTDPPVMIFCNQKRHCDALDKYLHSQGFSCTTLHGGKSQDLRAVFQKYLF</sequence>
<proteinExistence type="predicted"/>
<feature type="non-terminal residue" evidence="7">
    <location>
        <position position="1"/>
    </location>
</feature>
<dbReference type="Pfam" id="PF00271">
    <property type="entry name" value="Helicase_C"/>
    <property type="match status" value="1"/>
</dbReference>
<keyword evidence="5" id="KW-0067">ATP-binding</keyword>
<dbReference type="InterPro" id="IPR027417">
    <property type="entry name" value="P-loop_NTPase"/>
</dbReference>
<name>A0ABV2ATH0_9EUKA</name>
<dbReference type="SUPFAM" id="SSF52540">
    <property type="entry name" value="P-loop containing nucleoside triphosphate hydrolases"/>
    <property type="match status" value="1"/>
</dbReference>
<reference evidence="7 8" key="1">
    <citation type="journal article" date="2024" name="BMC Biol.">
        <title>Comparative genomics of Ascetosporea gives new insight into the evolutionary basis for animal parasitism in Rhizaria.</title>
        <authorList>
            <person name="Hiltunen Thoren M."/>
            <person name="Onut-Brannstrom I."/>
            <person name="Alfjorden A."/>
            <person name="Peckova H."/>
            <person name="Swords F."/>
            <person name="Hooper C."/>
            <person name="Holzer A.S."/>
            <person name="Bass D."/>
            <person name="Burki F."/>
        </authorList>
    </citation>
    <scope>NUCLEOTIDE SEQUENCE [LARGE SCALE GENOMIC DNA]</scope>
    <source>
        <strain evidence="7">20-A016</strain>
    </source>
</reference>
<dbReference type="InterPro" id="IPR011545">
    <property type="entry name" value="DEAD/DEAH_box_helicase_dom"/>
</dbReference>
<dbReference type="InterPro" id="IPR014001">
    <property type="entry name" value="Helicase_ATP-bd"/>
</dbReference>
<feature type="domain" description="Helicase ATP-binding" evidence="6">
    <location>
        <begin position="1"/>
        <end position="112"/>
    </location>
</feature>
<protein>
    <recommendedName>
        <fullName evidence="1">RNA helicase</fullName>
        <ecNumber evidence="1">3.6.4.13</ecNumber>
    </recommendedName>
</protein>
<keyword evidence="4" id="KW-0347">Helicase</keyword>
<dbReference type="GO" id="GO:0016787">
    <property type="term" value="F:hydrolase activity"/>
    <property type="evidence" value="ECO:0007669"/>
    <property type="project" value="UniProtKB-KW"/>
</dbReference>
<organism evidence="7 8">
    <name type="scientific">Bonamia ostreae</name>
    <dbReference type="NCBI Taxonomy" id="126728"/>
    <lineage>
        <taxon>Eukaryota</taxon>
        <taxon>Sar</taxon>
        <taxon>Rhizaria</taxon>
        <taxon>Endomyxa</taxon>
        <taxon>Ascetosporea</taxon>
        <taxon>Haplosporida</taxon>
        <taxon>Bonamia</taxon>
    </lineage>
</organism>
<evidence type="ECO:0000256" key="1">
    <source>
        <dbReference type="ARBA" id="ARBA00012552"/>
    </source>
</evidence>
<evidence type="ECO:0000313" key="8">
    <source>
        <dbReference type="Proteomes" id="UP001439008"/>
    </source>
</evidence>
<dbReference type="EMBL" id="JBDODL010003986">
    <property type="protein sequence ID" value="MES1922899.1"/>
    <property type="molecule type" value="Genomic_DNA"/>
</dbReference>
<dbReference type="PANTHER" id="PTHR47958">
    <property type="entry name" value="ATP-DEPENDENT RNA HELICASE DBP3"/>
    <property type="match status" value="1"/>
</dbReference>
<dbReference type="Pfam" id="PF00270">
    <property type="entry name" value="DEAD"/>
    <property type="match status" value="1"/>
</dbReference>
<gene>
    <name evidence="7" type="primary">PRP28</name>
    <name evidence="7" type="ORF">MHBO_004429</name>
</gene>
<dbReference type="PROSITE" id="PS00039">
    <property type="entry name" value="DEAD_ATP_HELICASE"/>
    <property type="match status" value="1"/>
</dbReference>
<keyword evidence="2" id="KW-0547">Nucleotide-binding</keyword>
<evidence type="ECO:0000259" key="6">
    <source>
        <dbReference type="PROSITE" id="PS51192"/>
    </source>
</evidence>
<dbReference type="GO" id="GO:0003724">
    <property type="term" value="F:RNA helicase activity"/>
    <property type="evidence" value="ECO:0007669"/>
    <property type="project" value="UniProtKB-EC"/>
</dbReference>
<accession>A0ABV2ATH0</accession>
<evidence type="ECO:0000256" key="4">
    <source>
        <dbReference type="ARBA" id="ARBA00022806"/>
    </source>
</evidence>
<comment type="caution">
    <text evidence="7">The sequence shown here is derived from an EMBL/GenBank/DDBJ whole genome shotgun (WGS) entry which is preliminary data.</text>
</comment>
<keyword evidence="3 7" id="KW-0378">Hydrolase</keyword>
<evidence type="ECO:0000256" key="2">
    <source>
        <dbReference type="ARBA" id="ARBA00022741"/>
    </source>
</evidence>
<dbReference type="EC" id="3.6.4.13" evidence="1"/>
<evidence type="ECO:0000313" key="7">
    <source>
        <dbReference type="EMBL" id="MES1922899.1"/>
    </source>
</evidence>
<dbReference type="InterPro" id="IPR000629">
    <property type="entry name" value="RNA-helicase_DEAD-box_CS"/>
</dbReference>